<sequence>MEVEGELISEPVRFAVKVRGSSGRRGRGSAGLLDMGRLVKRGAKSLSRWGILRVLSGKESVAIS</sequence>
<comment type="caution">
    <text evidence="1">The sequence shown here is derived from an EMBL/GenBank/DDBJ whole genome shotgun (WGS) entry which is preliminary data.</text>
</comment>
<accession>A0AAW2Y7X2</accession>
<reference evidence="1" key="1">
    <citation type="submission" date="2020-06" db="EMBL/GenBank/DDBJ databases">
        <authorList>
            <person name="Li T."/>
            <person name="Hu X."/>
            <person name="Zhang T."/>
            <person name="Song X."/>
            <person name="Zhang H."/>
            <person name="Dai N."/>
            <person name="Sheng W."/>
            <person name="Hou X."/>
            <person name="Wei L."/>
        </authorList>
    </citation>
    <scope>NUCLEOTIDE SEQUENCE</scope>
    <source>
        <strain evidence="1">KEN1</strain>
        <tissue evidence="1">Leaf</tissue>
    </source>
</reference>
<proteinExistence type="predicted"/>
<dbReference type="EMBL" id="JACGWN010000001">
    <property type="protein sequence ID" value="KAL0461893.1"/>
    <property type="molecule type" value="Genomic_DNA"/>
</dbReference>
<reference evidence="1" key="2">
    <citation type="journal article" date="2024" name="Plant">
        <title>Genomic evolution and insights into agronomic trait innovations of Sesamum species.</title>
        <authorList>
            <person name="Miao H."/>
            <person name="Wang L."/>
            <person name="Qu L."/>
            <person name="Liu H."/>
            <person name="Sun Y."/>
            <person name="Le M."/>
            <person name="Wang Q."/>
            <person name="Wei S."/>
            <person name="Zheng Y."/>
            <person name="Lin W."/>
            <person name="Duan Y."/>
            <person name="Cao H."/>
            <person name="Xiong S."/>
            <person name="Wang X."/>
            <person name="Wei L."/>
            <person name="Li C."/>
            <person name="Ma Q."/>
            <person name="Ju M."/>
            <person name="Zhao R."/>
            <person name="Li G."/>
            <person name="Mu C."/>
            <person name="Tian Q."/>
            <person name="Mei H."/>
            <person name="Zhang T."/>
            <person name="Gao T."/>
            <person name="Zhang H."/>
        </authorList>
    </citation>
    <scope>NUCLEOTIDE SEQUENCE</scope>
    <source>
        <strain evidence="1">KEN1</strain>
    </source>
</reference>
<dbReference type="AlphaFoldDB" id="A0AAW2Y7X2"/>
<name>A0AAW2Y7X2_9LAMI</name>
<protein>
    <submittedName>
        <fullName evidence="1">Uncharacterized protein</fullName>
    </submittedName>
</protein>
<gene>
    <name evidence="1" type="ORF">Slati_0076900</name>
</gene>
<organism evidence="1">
    <name type="scientific">Sesamum latifolium</name>
    <dbReference type="NCBI Taxonomy" id="2727402"/>
    <lineage>
        <taxon>Eukaryota</taxon>
        <taxon>Viridiplantae</taxon>
        <taxon>Streptophyta</taxon>
        <taxon>Embryophyta</taxon>
        <taxon>Tracheophyta</taxon>
        <taxon>Spermatophyta</taxon>
        <taxon>Magnoliopsida</taxon>
        <taxon>eudicotyledons</taxon>
        <taxon>Gunneridae</taxon>
        <taxon>Pentapetalae</taxon>
        <taxon>asterids</taxon>
        <taxon>lamiids</taxon>
        <taxon>Lamiales</taxon>
        <taxon>Pedaliaceae</taxon>
        <taxon>Sesamum</taxon>
    </lineage>
</organism>
<evidence type="ECO:0000313" key="1">
    <source>
        <dbReference type="EMBL" id="KAL0461893.1"/>
    </source>
</evidence>